<keyword evidence="2" id="KW-0812">Transmembrane</keyword>
<keyword evidence="4" id="KW-1185">Reference proteome</keyword>
<feature type="transmembrane region" description="Helical" evidence="2">
    <location>
        <begin position="32"/>
        <end position="55"/>
    </location>
</feature>
<accession>A0A6I1GGD1</accession>
<keyword evidence="2" id="KW-0472">Membrane</keyword>
<feature type="compositionally biased region" description="Low complexity" evidence="1">
    <location>
        <begin position="261"/>
        <end position="285"/>
    </location>
</feature>
<comment type="caution">
    <text evidence="3">The sequence shown here is derived from an EMBL/GenBank/DDBJ whole genome shotgun (WGS) entry which is preliminary data.</text>
</comment>
<evidence type="ECO:0000313" key="4">
    <source>
        <dbReference type="Proteomes" id="UP000441772"/>
    </source>
</evidence>
<feature type="compositionally biased region" description="Gly residues" evidence="1">
    <location>
        <begin position="286"/>
        <end position="299"/>
    </location>
</feature>
<evidence type="ECO:0000256" key="1">
    <source>
        <dbReference type="SAM" id="MobiDB-lite"/>
    </source>
</evidence>
<feature type="region of interest" description="Disordered" evidence="1">
    <location>
        <begin position="1"/>
        <end position="25"/>
    </location>
</feature>
<dbReference type="AlphaFoldDB" id="A0A6I1GGD1"/>
<evidence type="ECO:0000256" key="2">
    <source>
        <dbReference type="SAM" id="Phobius"/>
    </source>
</evidence>
<organism evidence="3 4">
    <name type="scientific">Bifidobacterium leontopitheci</name>
    <dbReference type="NCBI Taxonomy" id="2650774"/>
    <lineage>
        <taxon>Bacteria</taxon>
        <taxon>Bacillati</taxon>
        <taxon>Actinomycetota</taxon>
        <taxon>Actinomycetes</taxon>
        <taxon>Bifidobacteriales</taxon>
        <taxon>Bifidobacteriaceae</taxon>
        <taxon>Bifidobacterium</taxon>
    </lineage>
</organism>
<keyword evidence="2" id="KW-1133">Transmembrane helix</keyword>
<feature type="region of interest" description="Disordered" evidence="1">
    <location>
        <begin position="261"/>
        <end position="328"/>
    </location>
</feature>
<gene>
    <name evidence="3" type="ORF">F7D09_0786</name>
</gene>
<reference evidence="3 4" key="1">
    <citation type="submission" date="2019-09" db="EMBL/GenBank/DDBJ databases">
        <title>Characterization of the phylogenetic diversity of two novel species belonging to the genus Bifidobacterium: Bifidobacterium cebidarum sp. nov. and Bifidobacterium leontopitheci sp. nov.</title>
        <authorList>
            <person name="Lugli G.A."/>
            <person name="Duranti S."/>
            <person name="Milani C."/>
            <person name="Turroni F."/>
            <person name="Ventura M."/>
        </authorList>
    </citation>
    <scope>NUCLEOTIDE SEQUENCE [LARGE SCALE GENOMIC DNA]</scope>
    <source>
        <strain evidence="3 4">LMG 31471</strain>
    </source>
</reference>
<dbReference type="Proteomes" id="UP000441772">
    <property type="component" value="Unassembled WGS sequence"/>
</dbReference>
<dbReference type="EMBL" id="WBVT01000008">
    <property type="protein sequence ID" value="KAB7790680.1"/>
    <property type="molecule type" value="Genomic_DNA"/>
</dbReference>
<protein>
    <submittedName>
        <fullName evidence="3">Colicin transporter</fullName>
    </submittedName>
</protein>
<evidence type="ECO:0000313" key="3">
    <source>
        <dbReference type="EMBL" id="KAB7790680.1"/>
    </source>
</evidence>
<proteinExistence type="predicted"/>
<sequence>MNDMTNTTSPPRILASLPPIPAPPKRKNRKRWIIIGAAVAAVVVLAGSLTTWRVVEHNHLTAARSACESSQTALSKARKAYATVVASGDVTEAAKVTSKQVEDAKTLTAFQKTLDAKPKASGASDCSASKRADLDAASAGLRESADSYTSAAKDLKAQAKAVLASRDAKLLTDARKHLSDKAASARKLLDSSNGKVKDNATRVRLTQRIQEADKLNTSTDVKALDAKGKELDAAVKAVNDSIAAKRKADAEAKKKAEAAAKAAQAQRSSSGSTSRRYSYSGSGYSYSGGGSKGYSGSRGSGSSSTGSSSSGGGSNDTPQSHSYGCGQDCGKYPSMPHTGCKPNEACPIG</sequence>
<name>A0A6I1GGD1_9BIFI</name>